<dbReference type="EC" id="2.3.1.1" evidence="8"/>
<proteinExistence type="inferred from homology"/>
<dbReference type="PANTHER" id="PTHR23100">
    <property type="entry name" value="ARGININE BIOSYNTHESIS BIFUNCTIONAL PROTEIN ARGJ"/>
    <property type="match status" value="1"/>
</dbReference>
<keyword evidence="6 8" id="KW-0068">Autocatalytic cleavage</keyword>
<keyword evidence="3 8" id="KW-0055">Arginine biosynthesis</keyword>
<comment type="catalytic activity">
    <reaction evidence="8">
        <text>L-glutamate + acetyl-CoA = N-acetyl-L-glutamate + CoA + H(+)</text>
        <dbReference type="Rhea" id="RHEA:24292"/>
        <dbReference type="ChEBI" id="CHEBI:15378"/>
        <dbReference type="ChEBI" id="CHEBI:29985"/>
        <dbReference type="ChEBI" id="CHEBI:44337"/>
        <dbReference type="ChEBI" id="CHEBI:57287"/>
        <dbReference type="ChEBI" id="CHEBI:57288"/>
        <dbReference type="EC" id="2.3.1.1"/>
    </reaction>
</comment>
<accession>A0A380RW58</accession>
<evidence type="ECO:0000256" key="3">
    <source>
        <dbReference type="ARBA" id="ARBA00022571"/>
    </source>
</evidence>
<keyword evidence="7 8" id="KW-0012">Acyltransferase</keyword>
<feature type="chain" id="PRO_5023524829" description="Arginine biosynthesis bifunctional protein ArgJ beta chain" evidence="8">
    <location>
        <begin position="190"/>
        <end position="405"/>
    </location>
</feature>
<dbReference type="Gene3D" id="3.60.70.12">
    <property type="entry name" value="L-amino peptidase D-ALA esterase/amidase"/>
    <property type="match status" value="1"/>
</dbReference>
<feature type="binding site" evidence="8">
    <location>
        <position position="400"/>
    </location>
    <ligand>
        <name>substrate</name>
    </ligand>
</feature>
<dbReference type="EC" id="2.3.1.35" evidence="8"/>
<evidence type="ECO:0000256" key="8">
    <source>
        <dbReference type="HAMAP-Rule" id="MF_01106"/>
    </source>
</evidence>
<evidence type="ECO:0000313" key="10">
    <source>
        <dbReference type="Proteomes" id="UP000255423"/>
    </source>
</evidence>
<comment type="pathway">
    <text evidence="8">Amino-acid biosynthesis; L-arginine biosynthesis; N(2)-acetyl-L-ornithine from L-glutamate: step 1/4.</text>
</comment>
<dbReference type="InterPro" id="IPR002813">
    <property type="entry name" value="Arg_biosynth_ArgJ"/>
</dbReference>
<dbReference type="HAMAP" id="MF_01106">
    <property type="entry name" value="ArgJ"/>
    <property type="match status" value="1"/>
</dbReference>
<feature type="binding site" evidence="8">
    <location>
        <position position="190"/>
    </location>
    <ligand>
        <name>substrate</name>
    </ligand>
</feature>
<dbReference type="InterPro" id="IPR042195">
    <property type="entry name" value="ArgJ_beta_C"/>
</dbReference>
<reference evidence="9 10" key="1">
    <citation type="submission" date="2017-08" db="EMBL/GenBank/DDBJ databases">
        <authorList>
            <person name="de Groot N.N."/>
        </authorList>
    </citation>
    <scope>NUCLEOTIDE SEQUENCE [LARGE SCALE GENOMIC DNA]</scope>
    <source>
        <strain evidence="9 10">HM2</strain>
    </source>
</reference>
<sequence length="405" mass="43173">MYTVLEKGGVCSPKGFTASGICAGIKASGNADMALLKSEKAARCFAVFTTNKVKAAPVLYDKAALEHAHFASAVIVNSGNANACTGEKGYADAERMAVLTEEALKLTPKSVLVCSTGVIGHLMPMDKIEAGIPKLVEKLHEDASEEFGRAILTTDLALKSHAVEIKTEKGVVTIGGACKGSGMIHPNMATMLAFITTDLALPIDFFAEFRANIADSFNAITVDGDTSTNDTCIMLANGMSGIKYEDLSLSEQGEFRAALTLVMQSLAKDIVRDGEGATKLIELRIEKAESHEEALRMARFIGTSNLAKCAMFGEDPNWGRILSSAGSSGCNMVAEHTDLYFGEVKVLEGGRPVQLDEKQTAALHAVVRQREYKVTLVLNIGQASASAFTCDLSYGYVKINAEYTT</sequence>
<dbReference type="GO" id="GO:0004358">
    <property type="term" value="F:L-glutamate N-acetyltransferase activity, acting on acetyl-L-ornithine as donor"/>
    <property type="evidence" value="ECO:0007669"/>
    <property type="project" value="UniProtKB-UniRule"/>
</dbReference>
<dbReference type="CDD" id="cd02152">
    <property type="entry name" value="OAT"/>
    <property type="match status" value="1"/>
</dbReference>
<comment type="catalytic activity">
    <reaction evidence="8">
        <text>N(2)-acetyl-L-ornithine + L-glutamate = N-acetyl-L-glutamate + L-ornithine</text>
        <dbReference type="Rhea" id="RHEA:15349"/>
        <dbReference type="ChEBI" id="CHEBI:29985"/>
        <dbReference type="ChEBI" id="CHEBI:44337"/>
        <dbReference type="ChEBI" id="CHEBI:46911"/>
        <dbReference type="ChEBI" id="CHEBI:57805"/>
        <dbReference type="EC" id="2.3.1.35"/>
    </reaction>
</comment>
<protein>
    <recommendedName>
        <fullName evidence="8">Arginine biosynthesis bifunctional protein ArgJ</fullName>
    </recommendedName>
    <domain>
        <recommendedName>
            <fullName evidence="8">Glutamate N-acetyltransferase</fullName>
            <ecNumber evidence="8">2.3.1.35</ecNumber>
        </recommendedName>
        <alternativeName>
            <fullName evidence="8">Ornithine acetyltransferase</fullName>
            <shortName evidence="8">OATase</shortName>
        </alternativeName>
        <alternativeName>
            <fullName evidence="8">Ornithine transacetylase</fullName>
        </alternativeName>
    </domain>
    <domain>
        <recommendedName>
            <fullName evidence="8">Amino-acid acetyltransferase</fullName>
            <ecNumber evidence="8">2.3.1.1</ecNumber>
        </recommendedName>
        <alternativeName>
            <fullName evidence="8">N-acetylglutamate synthase</fullName>
            <shortName evidence="8">AGSase</shortName>
        </alternativeName>
    </domain>
    <component>
        <recommendedName>
            <fullName evidence="8">Arginine biosynthesis bifunctional protein ArgJ alpha chain</fullName>
        </recommendedName>
    </component>
    <component>
        <recommendedName>
            <fullName evidence="8">Arginine biosynthesis bifunctional protein ArgJ beta chain</fullName>
        </recommendedName>
    </component>
</protein>
<dbReference type="UniPathway" id="UPA00068">
    <property type="reaction ID" value="UER00106"/>
</dbReference>
<dbReference type="Gene3D" id="3.10.20.340">
    <property type="entry name" value="ArgJ beta chain, C-terminal domain"/>
    <property type="match status" value="1"/>
</dbReference>
<comment type="similarity">
    <text evidence="1 8">Belongs to the ArgJ family.</text>
</comment>
<feature type="site" description="Involved in the stabilization of negative charge on the oxyanion by the formation of the oxyanion hole" evidence="8">
    <location>
        <position position="117"/>
    </location>
</feature>
<dbReference type="PANTHER" id="PTHR23100:SF0">
    <property type="entry name" value="ARGININE BIOSYNTHESIS BIFUNCTIONAL PROTEIN ARGJ, MITOCHONDRIAL"/>
    <property type="match status" value="1"/>
</dbReference>
<evidence type="ECO:0000256" key="1">
    <source>
        <dbReference type="ARBA" id="ARBA00006774"/>
    </source>
</evidence>
<comment type="subcellular location">
    <subcellularLocation>
        <location evidence="8">Cytoplasm</location>
    </subcellularLocation>
</comment>
<dbReference type="InterPro" id="IPR016117">
    <property type="entry name" value="ArgJ-like_dom_sf"/>
</dbReference>
<comment type="function">
    <text evidence="8">Catalyzes two activities which are involved in the cyclic version of arginine biosynthesis: the synthesis of N-acetylglutamate from glutamate and acetyl-CoA as the acetyl donor, and of ornithine by transacetylation between N(2)-acetylornithine and glutamate.</text>
</comment>
<evidence type="ECO:0000256" key="6">
    <source>
        <dbReference type="ARBA" id="ARBA00022813"/>
    </source>
</evidence>
<dbReference type="NCBIfam" id="NF003802">
    <property type="entry name" value="PRK05388.1"/>
    <property type="match status" value="1"/>
</dbReference>
<feature type="chain" id="PRO_5023524830" description="Arginine biosynthesis bifunctional protein ArgJ alpha chain" evidence="8">
    <location>
        <begin position="1"/>
        <end position="189"/>
    </location>
</feature>
<evidence type="ECO:0000313" key="9">
    <source>
        <dbReference type="EMBL" id="SUQ19803.1"/>
    </source>
</evidence>
<dbReference type="GO" id="GO:0004042">
    <property type="term" value="F:L-glutamate N-acetyltransferase activity"/>
    <property type="evidence" value="ECO:0007669"/>
    <property type="project" value="UniProtKB-UniRule"/>
</dbReference>
<evidence type="ECO:0000256" key="7">
    <source>
        <dbReference type="ARBA" id="ARBA00023315"/>
    </source>
</evidence>
<dbReference type="SUPFAM" id="SSF56266">
    <property type="entry name" value="DmpA/ArgJ-like"/>
    <property type="match status" value="1"/>
</dbReference>
<dbReference type="RefSeq" id="WP_012820087.1">
    <property type="nucleotide sequence ID" value="NZ_UHJL01000001.1"/>
</dbReference>
<dbReference type="Pfam" id="PF01960">
    <property type="entry name" value="ArgJ"/>
    <property type="match status" value="1"/>
</dbReference>
<dbReference type="GO" id="GO:0005737">
    <property type="term" value="C:cytoplasm"/>
    <property type="evidence" value="ECO:0007669"/>
    <property type="project" value="UniProtKB-SubCell"/>
</dbReference>
<feature type="binding site" evidence="8">
    <location>
        <position position="179"/>
    </location>
    <ligand>
        <name>substrate</name>
    </ligand>
</feature>
<keyword evidence="5 8" id="KW-0808">Transferase</keyword>
<dbReference type="OMA" id="WGRIVMA"/>
<evidence type="ECO:0000256" key="5">
    <source>
        <dbReference type="ARBA" id="ARBA00022679"/>
    </source>
</evidence>
<organism evidence="9 10">
    <name type="scientific">Fibrobacter succinogenes</name>
    <name type="common">Bacteroides succinogenes</name>
    <dbReference type="NCBI Taxonomy" id="833"/>
    <lineage>
        <taxon>Bacteria</taxon>
        <taxon>Pseudomonadati</taxon>
        <taxon>Fibrobacterota</taxon>
        <taxon>Fibrobacteria</taxon>
        <taxon>Fibrobacterales</taxon>
        <taxon>Fibrobacteraceae</taxon>
        <taxon>Fibrobacter</taxon>
    </lineage>
</organism>
<dbReference type="AlphaFoldDB" id="A0A380RW58"/>
<dbReference type="FunFam" id="3.60.70.12:FF:000001">
    <property type="entry name" value="Arginine biosynthesis bifunctional protein ArgJ, chloroplastic"/>
    <property type="match status" value="1"/>
</dbReference>
<dbReference type="GO" id="GO:0006592">
    <property type="term" value="P:ornithine biosynthetic process"/>
    <property type="evidence" value="ECO:0007669"/>
    <property type="project" value="TreeGrafter"/>
</dbReference>
<feature type="site" description="Involved in the stabilization of negative charge on the oxyanion by the formation of the oxyanion hole" evidence="8">
    <location>
        <position position="116"/>
    </location>
</feature>
<gene>
    <name evidence="8" type="primary">argJ</name>
    <name evidence="9" type="ORF">SAMN05661053_1046</name>
</gene>
<keyword evidence="8" id="KW-0963">Cytoplasm</keyword>
<evidence type="ECO:0000256" key="2">
    <source>
        <dbReference type="ARBA" id="ARBA00011475"/>
    </source>
</evidence>
<feature type="binding site" evidence="8">
    <location>
        <position position="275"/>
    </location>
    <ligand>
        <name>substrate</name>
    </ligand>
</feature>
<dbReference type="EMBL" id="UHJL01000001">
    <property type="protein sequence ID" value="SUQ19803.1"/>
    <property type="molecule type" value="Genomic_DNA"/>
</dbReference>
<dbReference type="GO" id="GO:0006526">
    <property type="term" value="P:L-arginine biosynthetic process"/>
    <property type="evidence" value="ECO:0007669"/>
    <property type="project" value="UniProtKB-UniRule"/>
</dbReference>
<comment type="subunit">
    <text evidence="2 8">Heterotetramer of two alpha and two beta chains.</text>
</comment>
<comment type="pathway">
    <text evidence="8">Amino-acid biosynthesis; L-arginine biosynthesis; L-ornithine and N-acetyl-L-glutamate from L-glutamate and N(2)-acetyl-L-ornithine (cyclic): step 1/1.</text>
</comment>
<name>A0A380RW58_FIBSU</name>
<keyword evidence="4 8" id="KW-0028">Amino-acid biosynthesis</keyword>
<evidence type="ECO:0000256" key="4">
    <source>
        <dbReference type="ARBA" id="ARBA00022605"/>
    </source>
</evidence>
<dbReference type="NCBIfam" id="TIGR00120">
    <property type="entry name" value="ArgJ"/>
    <property type="match status" value="1"/>
</dbReference>
<feature type="binding site" evidence="8">
    <location>
        <position position="153"/>
    </location>
    <ligand>
        <name>substrate</name>
    </ligand>
</feature>
<feature type="site" description="Cleavage; by autolysis" evidence="8">
    <location>
        <begin position="189"/>
        <end position="190"/>
    </location>
</feature>
<dbReference type="Proteomes" id="UP000255423">
    <property type="component" value="Unassembled WGS sequence"/>
</dbReference>
<feature type="active site" description="Nucleophile" evidence="8">
    <location>
        <position position="190"/>
    </location>
</feature>
<feature type="binding site" evidence="8">
    <location>
        <position position="405"/>
    </location>
    <ligand>
        <name>substrate</name>
    </ligand>
</feature>
<keyword evidence="8" id="KW-0511">Multifunctional enzyme</keyword>